<feature type="domain" description="PAS" evidence="7">
    <location>
        <begin position="50"/>
        <end position="93"/>
    </location>
</feature>
<dbReference type="PANTHER" id="PTHR43304:SF1">
    <property type="entry name" value="PAC DOMAIN-CONTAINING PROTEIN"/>
    <property type="match status" value="1"/>
</dbReference>
<dbReference type="EMBL" id="VIAQ01000006">
    <property type="protein sequence ID" value="TQD28232.1"/>
    <property type="molecule type" value="Genomic_DNA"/>
</dbReference>
<sequence>MTRSEDDLRKDDLRRKIIGLSETSHRKSYYPQLKEQINELSIAMDALQESEDKYRTLVENVNIGIFRTEPWEGGRILQANPALWQTLGFESEEEILSHPVDDIYLHMENRAELMDKLKQFGKIKDYKMEFKVRDGSTILCSLTLSAEYDSEGNIKFVDGVAEDITEKEKKSEALRQANNKLNVLSSITRHDIVNQVMVLEGYLLLLEEKVTSPEQIELIQKMKGSIRSVDRHIMFTRDYQEIGINAPEWVNLRDALKDAMISLDNFQVNIHMEPQDYMVFTDPMVWKVFYNIGNNVVKHSQAKNLYISTDEQDNQLLVVFQDDGIGIEDKKKLFKKGSSSSGYGLFLSKEILSITGIDIRETGLPDEGARFEIIFPQGQYKPVQ</sequence>
<evidence type="ECO:0000259" key="8">
    <source>
        <dbReference type="PROSITE" id="PS50113"/>
    </source>
</evidence>
<evidence type="ECO:0000256" key="4">
    <source>
        <dbReference type="ARBA" id="ARBA00022679"/>
    </source>
</evidence>
<dbReference type="Gene3D" id="3.30.565.10">
    <property type="entry name" value="Histidine kinase-like ATPase, C-terminal domain"/>
    <property type="match status" value="1"/>
</dbReference>
<dbReference type="SUPFAM" id="SSF55785">
    <property type="entry name" value="PYP-like sensor domain (PAS domain)"/>
    <property type="match status" value="1"/>
</dbReference>
<keyword evidence="5" id="KW-0418">Kinase</keyword>
<evidence type="ECO:0000313" key="10">
    <source>
        <dbReference type="Proteomes" id="UP000319335"/>
    </source>
</evidence>
<proteinExistence type="predicted"/>
<organism evidence="9 10">
    <name type="scientific">Methanolobus vulcani</name>
    <dbReference type="NCBI Taxonomy" id="38026"/>
    <lineage>
        <taxon>Archaea</taxon>
        <taxon>Methanobacteriati</taxon>
        <taxon>Methanobacteriota</taxon>
        <taxon>Stenosarchaea group</taxon>
        <taxon>Methanomicrobia</taxon>
        <taxon>Methanosarcinales</taxon>
        <taxon>Methanosarcinaceae</taxon>
        <taxon>Methanolobus</taxon>
    </lineage>
</organism>
<dbReference type="InterPro" id="IPR035965">
    <property type="entry name" value="PAS-like_dom_sf"/>
</dbReference>
<dbReference type="EC" id="2.7.13.3" evidence="2"/>
<dbReference type="InterPro" id="IPR000700">
    <property type="entry name" value="PAS-assoc_C"/>
</dbReference>
<dbReference type="SUPFAM" id="SSF55874">
    <property type="entry name" value="ATPase domain of HSP90 chaperone/DNA topoisomerase II/histidine kinase"/>
    <property type="match status" value="1"/>
</dbReference>
<evidence type="ECO:0000259" key="6">
    <source>
        <dbReference type="PROSITE" id="PS50109"/>
    </source>
</evidence>
<dbReference type="Proteomes" id="UP000319335">
    <property type="component" value="Unassembled WGS sequence"/>
</dbReference>
<evidence type="ECO:0000256" key="3">
    <source>
        <dbReference type="ARBA" id="ARBA00022553"/>
    </source>
</evidence>
<evidence type="ECO:0000259" key="7">
    <source>
        <dbReference type="PROSITE" id="PS50112"/>
    </source>
</evidence>
<dbReference type="InterPro" id="IPR036890">
    <property type="entry name" value="HATPase_C_sf"/>
</dbReference>
<keyword evidence="10" id="KW-1185">Reference proteome</keyword>
<dbReference type="NCBIfam" id="TIGR00229">
    <property type="entry name" value="sensory_box"/>
    <property type="match status" value="1"/>
</dbReference>
<comment type="caution">
    <text evidence="9">The sequence shown here is derived from an EMBL/GenBank/DDBJ whole genome shotgun (WGS) entry which is preliminary data.</text>
</comment>
<dbReference type="AlphaFoldDB" id="A0A7Z8KQH4"/>
<name>A0A7Z8KQH4_9EURY</name>
<dbReference type="InterPro" id="IPR052162">
    <property type="entry name" value="Sensor_kinase/Photoreceptor"/>
</dbReference>
<keyword evidence="4" id="KW-0808">Transferase</keyword>
<dbReference type="PROSITE" id="PS50113">
    <property type="entry name" value="PAC"/>
    <property type="match status" value="1"/>
</dbReference>
<evidence type="ECO:0000313" key="9">
    <source>
        <dbReference type="EMBL" id="TQD28232.1"/>
    </source>
</evidence>
<dbReference type="InterPro" id="IPR005467">
    <property type="entry name" value="His_kinase_dom"/>
</dbReference>
<accession>A0A7Z8KQH4</accession>
<dbReference type="InterPro" id="IPR003594">
    <property type="entry name" value="HATPase_dom"/>
</dbReference>
<evidence type="ECO:0000256" key="5">
    <source>
        <dbReference type="ARBA" id="ARBA00022777"/>
    </source>
</evidence>
<dbReference type="PANTHER" id="PTHR43304">
    <property type="entry name" value="PHYTOCHROME-LIKE PROTEIN CPH1"/>
    <property type="match status" value="1"/>
</dbReference>
<evidence type="ECO:0000256" key="2">
    <source>
        <dbReference type="ARBA" id="ARBA00012438"/>
    </source>
</evidence>
<dbReference type="PROSITE" id="PS50109">
    <property type="entry name" value="HIS_KIN"/>
    <property type="match status" value="1"/>
</dbReference>
<feature type="domain" description="Histidine kinase" evidence="6">
    <location>
        <begin position="187"/>
        <end position="379"/>
    </location>
</feature>
<dbReference type="InterPro" id="IPR000014">
    <property type="entry name" value="PAS"/>
</dbReference>
<dbReference type="Pfam" id="PF02518">
    <property type="entry name" value="HATPase_c"/>
    <property type="match status" value="1"/>
</dbReference>
<keyword evidence="3" id="KW-0597">Phosphoprotein</keyword>
<protein>
    <recommendedName>
        <fullName evidence="2">histidine kinase</fullName>
        <ecNumber evidence="2">2.7.13.3</ecNumber>
    </recommendedName>
</protein>
<dbReference type="PROSITE" id="PS50112">
    <property type="entry name" value="PAS"/>
    <property type="match status" value="1"/>
</dbReference>
<evidence type="ECO:0000256" key="1">
    <source>
        <dbReference type="ARBA" id="ARBA00000085"/>
    </source>
</evidence>
<dbReference type="CDD" id="cd00130">
    <property type="entry name" value="PAS"/>
    <property type="match status" value="1"/>
</dbReference>
<gene>
    <name evidence="9" type="ORF">FKV42_00740</name>
</gene>
<dbReference type="Gene3D" id="3.30.450.20">
    <property type="entry name" value="PAS domain"/>
    <property type="match status" value="1"/>
</dbReference>
<feature type="domain" description="PAC" evidence="8">
    <location>
        <begin position="124"/>
        <end position="176"/>
    </location>
</feature>
<dbReference type="GO" id="GO:0004673">
    <property type="term" value="F:protein histidine kinase activity"/>
    <property type="evidence" value="ECO:0007669"/>
    <property type="project" value="UniProtKB-EC"/>
</dbReference>
<dbReference type="OrthoDB" id="125481at2157"/>
<comment type="catalytic activity">
    <reaction evidence="1">
        <text>ATP + protein L-histidine = ADP + protein N-phospho-L-histidine.</text>
        <dbReference type="EC" id="2.7.13.3"/>
    </reaction>
</comment>
<dbReference type="SMART" id="SM00387">
    <property type="entry name" value="HATPase_c"/>
    <property type="match status" value="1"/>
</dbReference>
<reference evidence="9 10" key="1">
    <citation type="submission" date="2019-06" db="EMBL/GenBank/DDBJ databases">
        <title>Draft genome sequence of Methanolobus vulcani B1d.</title>
        <authorList>
            <person name="Creighbaum A.J."/>
            <person name="Ticak T."/>
            <person name="Hariraju D."/>
            <person name="Arivett B.A."/>
            <person name="Ferguson D.J.Jr."/>
        </authorList>
    </citation>
    <scope>NUCLEOTIDE SEQUENCE [LARGE SCALE GENOMIC DNA]</scope>
    <source>
        <strain evidence="9 10">B1d</strain>
    </source>
</reference>
<dbReference type="RefSeq" id="WP_154808335.1">
    <property type="nucleotide sequence ID" value="NZ_VIAQ01000006.1"/>
</dbReference>
<dbReference type="Pfam" id="PF13426">
    <property type="entry name" value="PAS_9"/>
    <property type="match status" value="1"/>
</dbReference>